<keyword evidence="10" id="KW-1185">Reference proteome</keyword>
<dbReference type="GO" id="GO:0005737">
    <property type="term" value="C:cytoplasm"/>
    <property type="evidence" value="ECO:0007669"/>
    <property type="project" value="TreeGrafter"/>
</dbReference>
<dbReference type="GO" id="GO:0004674">
    <property type="term" value="F:protein serine/threonine kinase activity"/>
    <property type="evidence" value="ECO:0007669"/>
    <property type="project" value="UniProtKB-KW"/>
</dbReference>
<keyword evidence="4" id="KW-0547">Nucleotide-binding</keyword>
<keyword evidence="5" id="KW-0418">Kinase</keyword>
<dbReference type="SUPFAM" id="SSF48371">
    <property type="entry name" value="ARM repeat"/>
    <property type="match status" value="1"/>
</dbReference>
<evidence type="ECO:0000256" key="3">
    <source>
        <dbReference type="ARBA" id="ARBA00022679"/>
    </source>
</evidence>
<evidence type="ECO:0000256" key="5">
    <source>
        <dbReference type="ARBA" id="ARBA00022777"/>
    </source>
</evidence>
<keyword evidence="6" id="KW-0067">ATP-binding</keyword>
<dbReference type="Proteomes" id="UP001058974">
    <property type="component" value="Chromosome 4"/>
</dbReference>
<comment type="catalytic activity">
    <reaction evidence="8">
        <text>L-seryl-[protein] + ATP = O-phospho-L-seryl-[protein] + ADP + H(+)</text>
        <dbReference type="Rhea" id="RHEA:17989"/>
        <dbReference type="Rhea" id="RHEA-COMP:9863"/>
        <dbReference type="Rhea" id="RHEA-COMP:11604"/>
        <dbReference type="ChEBI" id="CHEBI:15378"/>
        <dbReference type="ChEBI" id="CHEBI:29999"/>
        <dbReference type="ChEBI" id="CHEBI:30616"/>
        <dbReference type="ChEBI" id="CHEBI:83421"/>
        <dbReference type="ChEBI" id="CHEBI:456216"/>
        <dbReference type="EC" id="2.7.11.1"/>
    </reaction>
</comment>
<name>A0A9D4XAS6_PEA</name>
<evidence type="ECO:0000256" key="7">
    <source>
        <dbReference type="ARBA" id="ARBA00047899"/>
    </source>
</evidence>
<evidence type="ECO:0000313" key="10">
    <source>
        <dbReference type="Proteomes" id="UP001058974"/>
    </source>
</evidence>
<dbReference type="EMBL" id="JAMSHJ010000004">
    <property type="protein sequence ID" value="KAI5417581.1"/>
    <property type="molecule type" value="Genomic_DNA"/>
</dbReference>
<dbReference type="Gramene" id="Psat04G0225900-T1">
    <property type="protein sequence ID" value="KAI5417581.1"/>
    <property type="gene ID" value="KIW84_042259"/>
</dbReference>
<dbReference type="Gene3D" id="1.25.10.10">
    <property type="entry name" value="Leucine-rich Repeat Variant"/>
    <property type="match status" value="1"/>
</dbReference>
<dbReference type="InterPro" id="IPR016024">
    <property type="entry name" value="ARM-type_fold"/>
</dbReference>
<comment type="caution">
    <text evidence="9">The sequence shown here is derived from an EMBL/GenBank/DDBJ whole genome shotgun (WGS) entry which is preliminary data.</text>
</comment>
<evidence type="ECO:0000256" key="4">
    <source>
        <dbReference type="ARBA" id="ARBA00022741"/>
    </source>
</evidence>
<dbReference type="EC" id="2.7.11.1" evidence="1"/>
<keyword evidence="3" id="KW-0808">Transferase</keyword>
<protein>
    <recommendedName>
        <fullName evidence="1">non-specific serine/threonine protein kinase</fullName>
        <ecNumber evidence="1">2.7.11.1</ecNumber>
    </recommendedName>
</protein>
<evidence type="ECO:0000313" key="9">
    <source>
        <dbReference type="EMBL" id="KAI5417581.1"/>
    </source>
</evidence>
<dbReference type="GO" id="GO:0005524">
    <property type="term" value="F:ATP binding"/>
    <property type="evidence" value="ECO:0007669"/>
    <property type="project" value="UniProtKB-KW"/>
</dbReference>
<evidence type="ECO:0000256" key="1">
    <source>
        <dbReference type="ARBA" id="ARBA00012513"/>
    </source>
</evidence>
<proteinExistence type="predicted"/>
<evidence type="ECO:0000256" key="2">
    <source>
        <dbReference type="ARBA" id="ARBA00022527"/>
    </source>
</evidence>
<dbReference type="PANTHER" id="PTHR22983">
    <property type="entry name" value="PROTEIN KINASE RELATED"/>
    <property type="match status" value="1"/>
</dbReference>
<evidence type="ECO:0000256" key="6">
    <source>
        <dbReference type="ARBA" id="ARBA00022840"/>
    </source>
</evidence>
<accession>A0A9D4XAS6</accession>
<dbReference type="AlphaFoldDB" id="A0A9D4XAS6"/>
<evidence type="ECO:0000256" key="8">
    <source>
        <dbReference type="ARBA" id="ARBA00048679"/>
    </source>
</evidence>
<comment type="catalytic activity">
    <reaction evidence="7">
        <text>L-threonyl-[protein] + ATP = O-phospho-L-threonyl-[protein] + ADP + H(+)</text>
        <dbReference type="Rhea" id="RHEA:46608"/>
        <dbReference type="Rhea" id="RHEA-COMP:11060"/>
        <dbReference type="Rhea" id="RHEA-COMP:11605"/>
        <dbReference type="ChEBI" id="CHEBI:15378"/>
        <dbReference type="ChEBI" id="CHEBI:30013"/>
        <dbReference type="ChEBI" id="CHEBI:30616"/>
        <dbReference type="ChEBI" id="CHEBI:61977"/>
        <dbReference type="ChEBI" id="CHEBI:456216"/>
        <dbReference type="EC" id="2.7.11.1"/>
    </reaction>
</comment>
<keyword evidence="2" id="KW-0723">Serine/threonine-protein kinase</keyword>
<dbReference type="InterPro" id="IPR011989">
    <property type="entry name" value="ARM-like"/>
</dbReference>
<sequence>MLVLNRIHTANQHVPSQCLFYSSPARYQIVSILVDRCSDPDKRTRKFACFAIGNAAYHNDVLYEELRRSIPHLANLLQKAEEDKTKANAASALSDLVRNSDRLCEDIVSKGAVQSLLKLISDYAASALNPSRNDSTNESPLKIALFSLAKMCAHPLCRQFIRSSPLFPVIGRLQQSPESSLAKYVGHISPQCPKPKKENQSGGKVFALPGSETSADDRLIRGTLW</sequence>
<organism evidence="9 10">
    <name type="scientific">Pisum sativum</name>
    <name type="common">Garden pea</name>
    <name type="synonym">Lathyrus oleraceus</name>
    <dbReference type="NCBI Taxonomy" id="3888"/>
    <lineage>
        <taxon>Eukaryota</taxon>
        <taxon>Viridiplantae</taxon>
        <taxon>Streptophyta</taxon>
        <taxon>Embryophyta</taxon>
        <taxon>Tracheophyta</taxon>
        <taxon>Spermatophyta</taxon>
        <taxon>Magnoliopsida</taxon>
        <taxon>eudicotyledons</taxon>
        <taxon>Gunneridae</taxon>
        <taxon>Pentapetalae</taxon>
        <taxon>rosids</taxon>
        <taxon>fabids</taxon>
        <taxon>Fabales</taxon>
        <taxon>Fabaceae</taxon>
        <taxon>Papilionoideae</taxon>
        <taxon>50 kb inversion clade</taxon>
        <taxon>NPAAA clade</taxon>
        <taxon>Hologalegina</taxon>
        <taxon>IRL clade</taxon>
        <taxon>Fabeae</taxon>
        <taxon>Lathyrus</taxon>
    </lineage>
</organism>
<reference evidence="9 10" key="1">
    <citation type="journal article" date="2022" name="Nat. Genet.">
        <title>Improved pea reference genome and pan-genome highlight genomic features and evolutionary characteristics.</title>
        <authorList>
            <person name="Yang T."/>
            <person name="Liu R."/>
            <person name="Luo Y."/>
            <person name="Hu S."/>
            <person name="Wang D."/>
            <person name="Wang C."/>
            <person name="Pandey M.K."/>
            <person name="Ge S."/>
            <person name="Xu Q."/>
            <person name="Li N."/>
            <person name="Li G."/>
            <person name="Huang Y."/>
            <person name="Saxena R.K."/>
            <person name="Ji Y."/>
            <person name="Li M."/>
            <person name="Yan X."/>
            <person name="He Y."/>
            <person name="Liu Y."/>
            <person name="Wang X."/>
            <person name="Xiang C."/>
            <person name="Varshney R.K."/>
            <person name="Ding H."/>
            <person name="Gao S."/>
            <person name="Zong X."/>
        </authorList>
    </citation>
    <scope>NUCLEOTIDE SEQUENCE [LARGE SCALE GENOMIC DNA]</scope>
    <source>
        <strain evidence="9 10">cv. Zhongwan 6</strain>
    </source>
</reference>
<gene>
    <name evidence="9" type="ORF">KIW84_042259</name>
</gene>
<dbReference type="PANTHER" id="PTHR22983:SF6">
    <property type="entry name" value="SERINE_THREONINE-PROTEIN KINASE 36"/>
    <property type="match status" value="1"/>
</dbReference>